<organism evidence="7">
    <name type="scientific">Octopus bimaculoides</name>
    <name type="common">California two-spotted octopus</name>
    <dbReference type="NCBI Taxonomy" id="37653"/>
    <lineage>
        <taxon>Eukaryota</taxon>
        <taxon>Metazoa</taxon>
        <taxon>Spiralia</taxon>
        <taxon>Lophotrochozoa</taxon>
        <taxon>Mollusca</taxon>
        <taxon>Cephalopoda</taxon>
        <taxon>Coleoidea</taxon>
        <taxon>Octopodiformes</taxon>
        <taxon>Octopoda</taxon>
        <taxon>Incirrata</taxon>
        <taxon>Octopodidae</taxon>
        <taxon>Octopus</taxon>
    </lineage>
</organism>
<dbReference type="PANTHER" id="PTHR47767">
    <property type="entry name" value="ADHESION G PROTEIN-COUPLED RECEPTOR G7"/>
    <property type="match status" value="1"/>
</dbReference>
<keyword evidence="4 5" id="KW-0472">Membrane</keyword>
<reference evidence="7" key="1">
    <citation type="submission" date="2015-07" db="EMBL/GenBank/DDBJ databases">
        <title>MeaNS - Measles Nucleotide Surveillance Program.</title>
        <authorList>
            <person name="Tran T."/>
            <person name="Druce J."/>
        </authorList>
    </citation>
    <scope>NUCLEOTIDE SEQUENCE</scope>
    <source>
        <strain evidence="7">UCB-OBI-ISO-001</strain>
        <tissue evidence="7">Gonad</tissue>
    </source>
</reference>
<comment type="subcellular location">
    <subcellularLocation>
        <location evidence="1">Membrane</location>
        <topology evidence="1">Multi-pass membrane protein</topology>
    </subcellularLocation>
</comment>
<evidence type="ECO:0000313" key="7">
    <source>
        <dbReference type="EMBL" id="KOF96906.1"/>
    </source>
</evidence>
<sequence>MASLMWMTVEVLHVCLAAVITSQSVQRSFMIRSSILAWGLPTVIVTVTLAINYTNNYIRIEQV</sequence>
<dbReference type="AlphaFoldDB" id="A0A0L8I5Z3"/>
<evidence type="ECO:0000256" key="2">
    <source>
        <dbReference type="ARBA" id="ARBA00022692"/>
    </source>
</evidence>
<dbReference type="InterPro" id="IPR053066">
    <property type="entry name" value="ADGR_G7"/>
</dbReference>
<dbReference type="Pfam" id="PF00002">
    <property type="entry name" value="7tm_2"/>
    <property type="match status" value="1"/>
</dbReference>
<feature type="signal peptide" evidence="6">
    <location>
        <begin position="1"/>
        <end position="17"/>
    </location>
</feature>
<evidence type="ECO:0000256" key="6">
    <source>
        <dbReference type="SAM" id="SignalP"/>
    </source>
</evidence>
<dbReference type="EMBL" id="KQ416455">
    <property type="protein sequence ID" value="KOF96906.1"/>
    <property type="molecule type" value="Genomic_DNA"/>
</dbReference>
<gene>
    <name evidence="7" type="ORF">OCBIM_22032882mg</name>
</gene>
<evidence type="ECO:0000256" key="4">
    <source>
        <dbReference type="ARBA" id="ARBA00023136"/>
    </source>
</evidence>
<evidence type="ECO:0008006" key="8">
    <source>
        <dbReference type="Google" id="ProtNLM"/>
    </source>
</evidence>
<dbReference type="GO" id="GO:0016020">
    <property type="term" value="C:membrane"/>
    <property type="evidence" value="ECO:0007669"/>
    <property type="project" value="UniProtKB-SubCell"/>
</dbReference>
<feature type="transmembrane region" description="Helical" evidence="5">
    <location>
        <begin position="37"/>
        <end position="54"/>
    </location>
</feature>
<evidence type="ECO:0000256" key="5">
    <source>
        <dbReference type="SAM" id="Phobius"/>
    </source>
</evidence>
<feature type="chain" id="PRO_5005584179" description="G-protein coupled receptors family 2 profile 2 domain-containing protein" evidence="6">
    <location>
        <begin position="18"/>
        <end position="63"/>
    </location>
</feature>
<keyword evidence="6" id="KW-0732">Signal</keyword>
<accession>A0A0L8I5Z3</accession>
<protein>
    <recommendedName>
        <fullName evidence="8">G-protein coupled receptors family 2 profile 2 domain-containing protein</fullName>
    </recommendedName>
</protein>
<dbReference type="GO" id="GO:0004930">
    <property type="term" value="F:G protein-coupled receptor activity"/>
    <property type="evidence" value="ECO:0007669"/>
    <property type="project" value="InterPro"/>
</dbReference>
<proteinExistence type="predicted"/>
<evidence type="ECO:0000256" key="3">
    <source>
        <dbReference type="ARBA" id="ARBA00022989"/>
    </source>
</evidence>
<keyword evidence="3 5" id="KW-1133">Transmembrane helix</keyword>
<keyword evidence="2 5" id="KW-0812">Transmembrane</keyword>
<dbReference type="Gene3D" id="1.20.1070.10">
    <property type="entry name" value="Rhodopsin 7-helix transmembrane proteins"/>
    <property type="match status" value="1"/>
</dbReference>
<name>A0A0L8I5Z3_OCTBM</name>
<evidence type="ECO:0000256" key="1">
    <source>
        <dbReference type="ARBA" id="ARBA00004141"/>
    </source>
</evidence>
<dbReference type="InterPro" id="IPR000832">
    <property type="entry name" value="GPCR_2_secretin-like"/>
</dbReference>